<dbReference type="WBParaSite" id="jg5902">
    <property type="protein sequence ID" value="jg5902"/>
    <property type="gene ID" value="jg5902"/>
</dbReference>
<evidence type="ECO:0000256" key="1">
    <source>
        <dbReference type="SAM" id="MobiDB-lite"/>
    </source>
</evidence>
<evidence type="ECO:0000313" key="2">
    <source>
        <dbReference type="Proteomes" id="UP000887574"/>
    </source>
</evidence>
<sequence>MFNDLFSRFTRPLSNCVRVARFSGQWQDGAHVLREADHILNGLQVLDRVATGDSVYIRLNKPEMAREAFSRFHGITFNNCITSATYIPTEQFSAEFGDRSGPSQTGVANRRPPHAPLERRLPSPNEESGSQVRKSMEVKKVISAIVSAHSIRYRTETQQSVKRKLDYLESLDENVKRLKNSNEQMSGSKDASGKRD</sequence>
<dbReference type="Proteomes" id="UP000887574">
    <property type="component" value="Unplaced"/>
</dbReference>
<reference evidence="3" key="1">
    <citation type="submission" date="2022-11" db="UniProtKB">
        <authorList>
            <consortium name="WormBaseParasite"/>
        </authorList>
    </citation>
    <scope>IDENTIFICATION</scope>
</reference>
<name>A0A915EHC1_9BILA</name>
<keyword evidence="2" id="KW-1185">Reference proteome</keyword>
<feature type="region of interest" description="Disordered" evidence="1">
    <location>
        <begin position="176"/>
        <end position="196"/>
    </location>
</feature>
<dbReference type="AlphaFoldDB" id="A0A915EHC1"/>
<feature type="region of interest" description="Disordered" evidence="1">
    <location>
        <begin position="94"/>
        <end position="134"/>
    </location>
</feature>
<organism evidence="2 3">
    <name type="scientific">Ditylenchus dipsaci</name>
    <dbReference type="NCBI Taxonomy" id="166011"/>
    <lineage>
        <taxon>Eukaryota</taxon>
        <taxon>Metazoa</taxon>
        <taxon>Ecdysozoa</taxon>
        <taxon>Nematoda</taxon>
        <taxon>Chromadorea</taxon>
        <taxon>Rhabditida</taxon>
        <taxon>Tylenchina</taxon>
        <taxon>Tylenchomorpha</taxon>
        <taxon>Sphaerularioidea</taxon>
        <taxon>Anguinidae</taxon>
        <taxon>Anguininae</taxon>
        <taxon>Ditylenchus</taxon>
    </lineage>
</organism>
<protein>
    <submittedName>
        <fullName evidence="3">Uncharacterized protein</fullName>
    </submittedName>
</protein>
<proteinExistence type="predicted"/>
<evidence type="ECO:0000313" key="3">
    <source>
        <dbReference type="WBParaSite" id="jg5902"/>
    </source>
</evidence>
<accession>A0A915EHC1</accession>